<comment type="miscellaneous">
    <text evidence="14">Reaction proceeds by a ping-pong mechanism involving intermediate methylation of a conserved cysteine residue.</text>
</comment>
<evidence type="ECO:0000259" key="15">
    <source>
        <dbReference type="PROSITE" id="PS51918"/>
    </source>
</evidence>
<comment type="function">
    <text evidence="14">Specifically methylates position 2 of adenine 2503 in 23S rRNA and position 2 of adenine 37 in tRNAs.</text>
</comment>
<feature type="active site" description="Proton acceptor" evidence="14">
    <location>
        <position position="95"/>
    </location>
</feature>
<dbReference type="SFLD" id="SFLDF00275">
    <property type="entry name" value="adenosine_C2_methyltransferase"/>
    <property type="match status" value="1"/>
</dbReference>
<dbReference type="GO" id="GO:0005737">
    <property type="term" value="C:cytoplasm"/>
    <property type="evidence" value="ECO:0007669"/>
    <property type="project" value="UniProtKB-SubCell"/>
</dbReference>
<dbReference type="Proteomes" id="UP000199564">
    <property type="component" value="Unassembled WGS sequence"/>
</dbReference>
<dbReference type="PANTHER" id="PTHR30544:SF5">
    <property type="entry name" value="RADICAL SAM CORE DOMAIN-CONTAINING PROTEIN"/>
    <property type="match status" value="1"/>
</dbReference>
<dbReference type="PROSITE" id="PS51918">
    <property type="entry name" value="RADICAL_SAM"/>
    <property type="match status" value="1"/>
</dbReference>
<organism evidence="16 17">
    <name type="scientific">Algoriphagus ornithinivorans</name>
    <dbReference type="NCBI Taxonomy" id="226506"/>
    <lineage>
        <taxon>Bacteria</taxon>
        <taxon>Pseudomonadati</taxon>
        <taxon>Bacteroidota</taxon>
        <taxon>Cytophagia</taxon>
        <taxon>Cytophagales</taxon>
        <taxon>Cyclobacteriaceae</taxon>
        <taxon>Algoriphagus</taxon>
    </lineage>
</organism>
<dbReference type="InterPro" id="IPR048641">
    <property type="entry name" value="RlmN_N"/>
</dbReference>
<dbReference type="EMBL" id="FOVW01000004">
    <property type="protein sequence ID" value="SFO19960.1"/>
    <property type="molecule type" value="Genomic_DNA"/>
</dbReference>
<evidence type="ECO:0000256" key="4">
    <source>
        <dbReference type="ARBA" id="ARBA00022490"/>
    </source>
</evidence>
<dbReference type="Gene3D" id="3.20.20.70">
    <property type="entry name" value="Aldolase class I"/>
    <property type="match status" value="1"/>
</dbReference>
<keyword evidence="17" id="KW-1185">Reference proteome</keyword>
<dbReference type="GO" id="GO:0070040">
    <property type="term" value="F:rRNA (adenine(2503)-C2-)-methyltransferase activity"/>
    <property type="evidence" value="ECO:0007669"/>
    <property type="project" value="UniProtKB-UniRule"/>
</dbReference>
<dbReference type="EC" id="2.1.1.192" evidence="14"/>
<dbReference type="GO" id="GO:0000049">
    <property type="term" value="F:tRNA binding"/>
    <property type="evidence" value="ECO:0007669"/>
    <property type="project" value="UniProtKB-UniRule"/>
</dbReference>
<evidence type="ECO:0000256" key="9">
    <source>
        <dbReference type="ARBA" id="ARBA00022694"/>
    </source>
</evidence>
<evidence type="ECO:0000256" key="10">
    <source>
        <dbReference type="ARBA" id="ARBA00022723"/>
    </source>
</evidence>
<keyword evidence="6 14" id="KW-0489">Methyltransferase</keyword>
<evidence type="ECO:0000256" key="11">
    <source>
        <dbReference type="ARBA" id="ARBA00023004"/>
    </source>
</evidence>
<evidence type="ECO:0000256" key="3">
    <source>
        <dbReference type="ARBA" id="ARBA00022485"/>
    </source>
</evidence>
<evidence type="ECO:0000256" key="6">
    <source>
        <dbReference type="ARBA" id="ARBA00022603"/>
    </source>
</evidence>
<dbReference type="GO" id="GO:0051539">
    <property type="term" value="F:4 iron, 4 sulfur cluster binding"/>
    <property type="evidence" value="ECO:0007669"/>
    <property type="project" value="UniProtKB-UniRule"/>
</dbReference>
<keyword evidence="13 14" id="KW-1015">Disulfide bond</keyword>
<comment type="cofactor">
    <cofactor evidence="14">
        <name>[4Fe-4S] cluster</name>
        <dbReference type="ChEBI" id="CHEBI:49883"/>
    </cofactor>
    <text evidence="14">Binds 1 [4Fe-4S] cluster. The cluster is coordinated with 3 cysteines and an exchangeable S-adenosyl-L-methionine.</text>
</comment>
<dbReference type="InterPro" id="IPR040072">
    <property type="entry name" value="Methyltransferase_A"/>
</dbReference>
<accession>A0A1I5F8E3</accession>
<reference evidence="17" key="1">
    <citation type="submission" date="2016-10" db="EMBL/GenBank/DDBJ databases">
        <authorList>
            <person name="Varghese N."/>
            <person name="Submissions S."/>
        </authorList>
    </citation>
    <scope>NUCLEOTIDE SEQUENCE [LARGE SCALE GENOMIC DNA]</scope>
    <source>
        <strain evidence="17">DSM 15282</strain>
    </source>
</reference>
<evidence type="ECO:0000256" key="8">
    <source>
        <dbReference type="ARBA" id="ARBA00022691"/>
    </source>
</evidence>
<evidence type="ECO:0000313" key="16">
    <source>
        <dbReference type="EMBL" id="SFO19960.1"/>
    </source>
</evidence>
<feature type="binding site" evidence="14">
    <location>
        <position position="119"/>
    </location>
    <ligand>
        <name>[4Fe-4S] cluster</name>
        <dbReference type="ChEBI" id="CHEBI:49883"/>
        <note>4Fe-4S-S-AdoMet</note>
    </ligand>
</feature>
<evidence type="ECO:0000256" key="5">
    <source>
        <dbReference type="ARBA" id="ARBA00022552"/>
    </source>
</evidence>
<dbReference type="SFLD" id="SFLDS00029">
    <property type="entry name" value="Radical_SAM"/>
    <property type="match status" value="1"/>
</dbReference>
<dbReference type="Pfam" id="PF04055">
    <property type="entry name" value="Radical_SAM"/>
    <property type="match status" value="1"/>
</dbReference>
<keyword evidence="7 14" id="KW-0808">Transferase</keyword>
<dbReference type="InterPro" id="IPR058240">
    <property type="entry name" value="rSAM_sf"/>
</dbReference>
<evidence type="ECO:0000256" key="14">
    <source>
        <dbReference type="HAMAP-Rule" id="MF_01849"/>
    </source>
</evidence>
<comment type="catalytic activity">
    <reaction evidence="14">
        <text>adenosine(37) in tRNA + 2 reduced [2Fe-2S]-[ferredoxin] + 2 S-adenosyl-L-methionine = 2-methyladenosine(37) in tRNA + 5'-deoxyadenosine + L-methionine + 2 oxidized [2Fe-2S]-[ferredoxin] + S-adenosyl-L-homocysteine</text>
        <dbReference type="Rhea" id="RHEA:43332"/>
        <dbReference type="Rhea" id="RHEA-COMP:10000"/>
        <dbReference type="Rhea" id="RHEA-COMP:10001"/>
        <dbReference type="Rhea" id="RHEA-COMP:10162"/>
        <dbReference type="Rhea" id="RHEA-COMP:10485"/>
        <dbReference type="ChEBI" id="CHEBI:17319"/>
        <dbReference type="ChEBI" id="CHEBI:33737"/>
        <dbReference type="ChEBI" id="CHEBI:33738"/>
        <dbReference type="ChEBI" id="CHEBI:57844"/>
        <dbReference type="ChEBI" id="CHEBI:57856"/>
        <dbReference type="ChEBI" id="CHEBI:59789"/>
        <dbReference type="ChEBI" id="CHEBI:74411"/>
        <dbReference type="ChEBI" id="CHEBI:74497"/>
        <dbReference type="EC" id="2.1.1.192"/>
    </reaction>
</comment>
<dbReference type="SUPFAM" id="SSF102114">
    <property type="entry name" value="Radical SAM enzymes"/>
    <property type="match status" value="1"/>
</dbReference>
<keyword evidence="12 14" id="KW-0411">Iron-sulfur</keyword>
<comment type="similarity">
    <text evidence="2 14">Belongs to the radical SAM superfamily. RlmN family.</text>
</comment>
<evidence type="ECO:0000256" key="12">
    <source>
        <dbReference type="ARBA" id="ARBA00023014"/>
    </source>
</evidence>
<comment type="catalytic activity">
    <reaction evidence="14">
        <text>adenosine(2503) in 23S rRNA + 2 reduced [2Fe-2S]-[ferredoxin] + 2 S-adenosyl-L-methionine = 2-methyladenosine(2503) in 23S rRNA + 5'-deoxyadenosine + L-methionine + 2 oxidized [2Fe-2S]-[ferredoxin] + S-adenosyl-L-homocysteine</text>
        <dbReference type="Rhea" id="RHEA:42916"/>
        <dbReference type="Rhea" id="RHEA-COMP:10000"/>
        <dbReference type="Rhea" id="RHEA-COMP:10001"/>
        <dbReference type="Rhea" id="RHEA-COMP:10152"/>
        <dbReference type="Rhea" id="RHEA-COMP:10282"/>
        <dbReference type="ChEBI" id="CHEBI:17319"/>
        <dbReference type="ChEBI" id="CHEBI:33737"/>
        <dbReference type="ChEBI" id="CHEBI:33738"/>
        <dbReference type="ChEBI" id="CHEBI:57844"/>
        <dbReference type="ChEBI" id="CHEBI:57856"/>
        <dbReference type="ChEBI" id="CHEBI:59789"/>
        <dbReference type="ChEBI" id="CHEBI:74411"/>
        <dbReference type="ChEBI" id="CHEBI:74497"/>
        <dbReference type="EC" id="2.1.1.192"/>
    </reaction>
</comment>
<dbReference type="SFLD" id="SFLDG01062">
    <property type="entry name" value="methyltransferase_(Class_A)"/>
    <property type="match status" value="1"/>
</dbReference>
<dbReference type="GO" id="GO:0070475">
    <property type="term" value="P:rRNA base methylation"/>
    <property type="evidence" value="ECO:0007669"/>
    <property type="project" value="UniProtKB-UniRule"/>
</dbReference>
<dbReference type="InterPro" id="IPR027492">
    <property type="entry name" value="RNA_MTrfase_RlmN"/>
</dbReference>
<dbReference type="PIRSF" id="PIRSF006004">
    <property type="entry name" value="CHP00048"/>
    <property type="match status" value="1"/>
</dbReference>
<dbReference type="NCBIfam" id="TIGR00048">
    <property type="entry name" value="rRNA_mod_RlmN"/>
    <property type="match status" value="1"/>
</dbReference>
<evidence type="ECO:0000256" key="2">
    <source>
        <dbReference type="ARBA" id="ARBA00007544"/>
    </source>
</evidence>
<feature type="binding site" evidence="14">
    <location>
        <position position="297"/>
    </location>
    <ligand>
        <name>S-adenosyl-L-methionine</name>
        <dbReference type="ChEBI" id="CHEBI:59789"/>
    </ligand>
</feature>
<dbReference type="InterPro" id="IPR004383">
    <property type="entry name" value="rRNA_lsu_MTrfase_RlmN/Cfr"/>
</dbReference>
<name>A0A1I5F8E3_9BACT</name>
<dbReference type="InterPro" id="IPR007197">
    <property type="entry name" value="rSAM"/>
</dbReference>
<keyword evidence="3 14" id="KW-0004">4Fe-4S</keyword>
<keyword evidence="10 14" id="KW-0479">Metal-binding</keyword>
<dbReference type="Pfam" id="PF21016">
    <property type="entry name" value="RlmN_N"/>
    <property type="match status" value="1"/>
</dbReference>
<evidence type="ECO:0000256" key="13">
    <source>
        <dbReference type="ARBA" id="ARBA00023157"/>
    </source>
</evidence>
<dbReference type="FunFam" id="3.20.20.70:FF:000014">
    <property type="entry name" value="Probable dual-specificity RNA methyltransferase RlmN"/>
    <property type="match status" value="1"/>
</dbReference>
<gene>
    <name evidence="14" type="primary">rlmN</name>
    <name evidence="16" type="ORF">SAMN04488519_104262</name>
</gene>
<keyword evidence="4 14" id="KW-0963">Cytoplasm</keyword>
<feature type="domain" description="Radical SAM core" evidence="15">
    <location>
        <begin position="101"/>
        <end position="335"/>
    </location>
</feature>
<evidence type="ECO:0000256" key="1">
    <source>
        <dbReference type="ARBA" id="ARBA00004496"/>
    </source>
</evidence>
<dbReference type="PANTHER" id="PTHR30544">
    <property type="entry name" value="23S RRNA METHYLTRANSFERASE"/>
    <property type="match status" value="1"/>
</dbReference>
<keyword evidence="8 14" id="KW-0949">S-adenosyl-L-methionine</keyword>
<keyword evidence="11 14" id="KW-0408">Iron</keyword>
<dbReference type="HAMAP" id="MF_01849">
    <property type="entry name" value="RNA_methyltr_RlmN"/>
    <property type="match status" value="1"/>
</dbReference>
<feature type="binding site" evidence="14">
    <location>
        <position position="122"/>
    </location>
    <ligand>
        <name>[4Fe-4S] cluster</name>
        <dbReference type="ChEBI" id="CHEBI:49883"/>
        <note>4Fe-4S-S-AdoMet</note>
    </ligand>
</feature>
<comment type="subcellular location">
    <subcellularLocation>
        <location evidence="1 14">Cytoplasm</location>
    </subcellularLocation>
</comment>
<feature type="binding site" evidence="14">
    <location>
        <begin position="166"/>
        <end position="167"/>
    </location>
    <ligand>
        <name>S-adenosyl-L-methionine</name>
        <dbReference type="ChEBI" id="CHEBI:59789"/>
    </ligand>
</feature>
<dbReference type="AlphaFoldDB" id="A0A1I5F8E3"/>
<feature type="active site" description="S-methylcysteine intermediate" evidence="14">
    <location>
        <position position="340"/>
    </location>
</feature>
<dbReference type="InterPro" id="IPR013785">
    <property type="entry name" value="Aldolase_TIM"/>
</dbReference>
<sequence length="355" mass="40764">MEEIQKRDIRKLSLSELEEFFLEHGEKKFRAKQVYEWLWNKSLKNFDDMSNISLSTRELLKQHFSINHILVDLMQHSQDGTIKNAVKLYDEKIVESVLIPTSKRITACVSSQVGCSLDCNFCATARLKRMRNLNPDEIYDQVVAIKEEAETYFNRPLTNIVFMGMGEPLLNYNNVIAAIEKITSPEGLGMASRRITLSTVGIPKMIRKMADDEVKFNLAISLHSAINETRSRLMPINDKSPLEELSDSLKYWYEKTKRKVTYEYVIWDGINDDETHARALAKFCKIIPSKVNIIQYNPIDEGEFRQASQQAVEMYVRILESQGIIAKVRKSRGQDIDAACGQLANKNEVSQLTNI</sequence>
<proteinExistence type="inferred from homology"/>
<dbReference type="RefSeq" id="WP_091652743.1">
    <property type="nucleotide sequence ID" value="NZ_FOVW01000004.1"/>
</dbReference>
<comment type="caution">
    <text evidence="14">Lacks conserved residue(s) required for the propagation of feature annotation.</text>
</comment>
<feature type="binding site" evidence="14">
    <location>
        <position position="115"/>
    </location>
    <ligand>
        <name>[4Fe-4S] cluster</name>
        <dbReference type="ChEBI" id="CHEBI:49883"/>
        <note>4Fe-4S-S-AdoMet</note>
    </ligand>
</feature>
<dbReference type="GO" id="GO:0046872">
    <property type="term" value="F:metal ion binding"/>
    <property type="evidence" value="ECO:0007669"/>
    <property type="project" value="UniProtKB-KW"/>
</dbReference>
<feature type="binding site" evidence="14">
    <location>
        <position position="198"/>
    </location>
    <ligand>
        <name>S-adenosyl-L-methionine</name>
        <dbReference type="ChEBI" id="CHEBI:59789"/>
    </ligand>
</feature>
<dbReference type="GO" id="GO:0002935">
    <property type="term" value="F:tRNA (adenine(37)-C2)-methyltransferase activity"/>
    <property type="evidence" value="ECO:0007669"/>
    <property type="project" value="UniProtKB-UniRule"/>
</dbReference>
<dbReference type="GO" id="GO:0019843">
    <property type="term" value="F:rRNA binding"/>
    <property type="evidence" value="ECO:0007669"/>
    <property type="project" value="UniProtKB-UniRule"/>
</dbReference>
<dbReference type="GO" id="GO:0030488">
    <property type="term" value="P:tRNA methylation"/>
    <property type="evidence" value="ECO:0007669"/>
    <property type="project" value="UniProtKB-UniRule"/>
</dbReference>
<dbReference type="Gene3D" id="1.10.150.530">
    <property type="match status" value="1"/>
</dbReference>
<feature type="binding site" evidence="14">
    <location>
        <begin position="221"/>
        <end position="223"/>
    </location>
    <ligand>
        <name>S-adenosyl-L-methionine</name>
        <dbReference type="ChEBI" id="CHEBI:59789"/>
    </ligand>
</feature>
<dbReference type="STRING" id="226506.SAMN04488519_104262"/>
<evidence type="ECO:0000256" key="7">
    <source>
        <dbReference type="ARBA" id="ARBA00022679"/>
    </source>
</evidence>
<evidence type="ECO:0000313" key="17">
    <source>
        <dbReference type="Proteomes" id="UP000199564"/>
    </source>
</evidence>
<keyword evidence="9 14" id="KW-0819">tRNA processing</keyword>
<keyword evidence="5 14" id="KW-0698">rRNA processing</keyword>
<protein>
    <recommendedName>
        <fullName evidence="14">Probable dual-specificity RNA methyltransferase RlmN</fullName>
        <ecNumber evidence="14">2.1.1.192</ecNumber>
    </recommendedName>
    <alternativeName>
        <fullName evidence="14">23S rRNA (adenine(2503)-C(2))-methyltransferase</fullName>
    </alternativeName>
    <alternativeName>
        <fullName evidence="14">23S rRNA m2A2503 methyltransferase</fullName>
    </alternativeName>
    <alternativeName>
        <fullName evidence="14">Ribosomal RNA large subunit methyltransferase N</fullName>
    </alternativeName>
    <alternativeName>
        <fullName evidence="14">tRNA (adenine(37)-C(2))-methyltransferase</fullName>
    </alternativeName>
    <alternativeName>
        <fullName evidence="14">tRNA m2A37 methyltransferase</fullName>
    </alternativeName>
</protein>
<dbReference type="CDD" id="cd01335">
    <property type="entry name" value="Radical_SAM"/>
    <property type="match status" value="1"/>
</dbReference>